<evidence type="ECO:0000313" key="4">
    <source>
        <dbReference type="Proteomes" id="UP000674234"/>
    </source>
</evidence>
<dbReference type="AlphaFoldDB" id="A0A940WML0"/>
<evidence type="ECO:0000313" key="3">
    <source>
        <dbReference type="EMBL" id="MBP2705783.1"/>
    </source>
</evidence>
<gene>
    <name evidence="3" type="ORF">JOL79_18370</name>
</gene>
<proteinExistence type="predicted"/>
<organism evidence="3 4">
    <name type="scientific">Microbispora oryzae</name>
    <dbReference type="NCBI Taxonomy" id="2806554"/>
    <lineage>
        <taxon>Bacteria</taxon>
        <taxon>Bacillati</taxon>
        <taxon>Actinomycetota</taxon>
        <taxon>Actinomycetes</taxon>
        <taxon>Streptosporangiales</taxon>
        <taxon>Streptosporangiaceae</taxon>
        <taxon>Microbispora</taxon>
    </lineage>
</organism>
<reference evidence="3" key="1">
    <citation type="submission" date="2021-02" db="EMBL/GenBank/DDBJ databases">
        <title>Draft genome sequence of Microbispora sp. RL4-1S isolated from rice leaves in Thailand.</title>
        <authorList>
            <person name="Muangham S."/>
            <person name="Duangmal K."/>
        </authorList>
    </citation>
    <scope>NUCLEOTIDE SEQUENCE</scope>
    <source>
        <strain evidence="3">RL4-1S</strain>
    </source>
</reference>
<dbReference type="InterPro" id="IPR001919">
    <property type="entry name" value="CBD2"/>
</dbReference>
<evidence type="ECO:0000256" key="1">
    <source>
        <dbReference type="SAM" id="SignalP"/>
    </source>
</evidence>
<sequence>MIRSTLAATALVLASATAATAPAAAADSIGCTAEYKITNTWPSSTRDGVTLGQVTVRNSGSSAIHGWRVTWRYTDGSSVLDVWGAVPLPVVGPVGTYAYGNEKYNGDLAPNGATVFGFAARIPLSPVAISPSPVTCTPVA</sequence>
<dbReference type="GO" id="GO:0004553">
    <property type="term" value="F:hydrolase activity, hydrolyzing O-glycosyl compounds"/>
    <property type="evidence" value="ECO:0007669"/>
    <property type="project" value="InterPro"/>
</dbReference>
<name>A0A940WML0_9ACTN</name>
<dbReference type="SUPFAM" id="SSF49384">
    <property type="entry name" value="Carbohydrate-binding domain"/>
    <property type="match status" value="1"/>
</dbReference>
<evidence type="ECO:0000259" key="2">
    <source>
        <dbReference type="PROSITE" id="PS51173"/>
    </source>
</evidence>
<accession>A0A940WML0</accession>
<dbReference type="Gene3D" id="2.60.40.290">
    <property type="match status" value="1"/>
</dbReference>
<feature type="chain" id="PRO_5037965535" evidence="1">
    <location>
        <begin position="26"/>
        <end position="140"/>
    </location>
</feature>
<keyword evidence="1" id="KW-0732">Signal</keyword>
<feature type="signal peptide" evidence="1">
    <location>
        <begin position="1"/>
        <end position="25"/>
    </location>
</feature>
<dbReference type="Pfam" id="PF00553">
    <property type="entry name" value="CBM_2"/>
    <property type="match status" value="1"/>
</dbReference>
<dbReference type="PROSITE" id="PS51173">
    <property type="entry name" value="CBM2"/>
    <property type="match status" value="1"/>
</dbReference>
<protein>
    <submittedName>
        <fullName evidence="3">Cellulose binding domain-containing protein</fullName>
    </submittedName>
</protein>
<dbReference type="RefSeq" id="WP_210157053.1">
    <property type="nucleotide sequence ID" value="NZ_JAFCNB010000009.1"/>
</dbReference>
<dbReference type="GO" id="GO:0005975">
    <property type="term" value="P:carbohydrate metabolic process"/>
    <property type="evidence" value="ECO:0007669"/>
    <property type="project" value="InterPro"/>
</dbReference>
<dbReference type="SMART" id="SM00637">
    <property type="entry name" value="CBD_II"/>
    <property type="match status" value="1"/>
</dbReference>
<comment type="caution">
    <text evidence="3">The sequence shown here is derived from an EMBL/GenBank/DDBJ whole genome shotgun (WGS) entry which is preliminary data.</text>
</comment>
<dbReference type="EMBL" id="JAFCNB010000009">
    <property type="protein sequence ID" value="MBP2705783.1"/>
    <property type="molecule type" value="Genomic_DNA"/>
</dbReference>
<keyword evidence="4" id="KW-1185">Reference proteome</keyword>
<dbReference type="Proteomes" id="UP000674234">
    <property type="component" value="Unassembled WGS sequence"/>
</dbReference>
<dbReference type="InterPro" id="IPR012291">
    <property type="entry name" value="CBM2_carb-bd_dom_sf"/>
</dbReference>
<dbReference type="GO" id="GO:0030247">
    <property type="term" value="F:polysaccharide binding"/>
    <property type="evidence" value="ECO:0007669"/>
    <property type="project" value="UniProtKB-UniRule"/>
</dbReference>
<feature type="domain" description="CBM2" evidence="2">
    <location>
        <begin position="24"/>
        <end position="140"/>
    </location>
</feature>
<dbReference type="InterPro" id="IPR008965">
    <property type="entry name" value="CBM2/CBM3_carb-bd_dom_sf"/>
</dbReference>